<feature type="transmembrane region" description="Helical" evidence="9">
    <location>
        <begin position="394"/>
        <end position="417"/>
    </location>
</feature>
<evidence type="ECO:0000256" key="5">
    <source>
        <dbReference type="ARBA" id="ARBA00022519"/>
    </source>
</evidence>
<keyword evidence="8 9" id="KW-0472">Membrane</keyword>
<dbReference type="PROSITE" id="PS50156">
    <property type="entry name" value="SSD"/>
    <property type="match status" value="1"/>
</dbReference>
<dbReference type="SUPFAM" id="SSF82866">
    <property type="entry name" value="Multidrug efflux transporter AcrB transmembrane domain"/>
    <property type="match status" value="2"/>
</dbReference>
<proteinExistence type="inferred from homology"/>
<feature type="transmembrane region" description="Helical" evidence="9">
    <location>
        <begin position="870"/>
        <end position="888"/>
    </location>
</feature>
<dbReference type="InterPro" id="IPR001036">
    <property type="entry name" value="Acrflvin-R"/>
</dbReference>
<dbReference type="GO" id="GO:0042910">
    <property type="term" value="F:xenobiotic transmembrane transporter activity"/>
    <property type="evidence" value="ECO:0007669"/>
    <property type="project" value="TreeGrafter"/>
</dbReference>
<feature type="transmembrane region" description="Helical" evidence="9">
    <location>
        <begin position="1004"/>
        <end position="1032"/>
    </location>
</feature>
<dbReference type="Proteomes" id="UP000184516">
    <property type="component" value="Unassembled WGS sequence"/>
</dbReference>
<dbReference type="InterPro" id="IPR004764">
    <property type="entry name" value="MdtF-like"/>
</dbReference>
<dbReference type="PANTHER" id="PTHR32063:SF11">
    <property type="entry name" value="CATION OR DRUG EFFLUX SYSTEM PROTEIN"/>
    <property type="match status" value="1"/>
</dbReference>
<dbReference type="NCBIfam" id="TIGR00915">
    <property type="entry name" value="2A0602"/>
    <property type="match status" value="1"/>
</dbReference>
<evidence type="ECO:0000256" key="7">
    <source>
        <dbReference type="ARBA" id="ARBA00022989"/>
    </source>
</evidence>
<accession>A0A1M5ESX7</accession>
<dbReference type="GO" id="GO:0009636">
    <property type="term" value="P:response to toxic substance"/>
    <property type="evidence" value="ECO:0007669"/>
    <property type="project" value="UniProtKB-ARBA"/>
</dbReference>
<evidence type="ECO:0000256" key="6">
    <source>
        <dbReference type="ARBA" id="ARBA00022692"/>
    </source>
</evidence>
<feature type="transmembrane region" description="Helical" evidence="9">
    <location>
        <begin position="438"/>
        <end position="458"/>
    </location>
</feature>
<dbReference type="Gene3D" id="1.20.1640.10">
    <property type="entry name" value="Multidrug efflux transporter AcrB transmembrane domain"/>
    <property type="match status" value="2"/>
</dbReference>
<evidence type="ECO:0000256" key="3">
    <source>
        <dbReference type="ARBA" id="ARBA00022448"/>
    </source>
</evidence>
<feature type="transmembrane region" description="Helical" evidence="9">
    <location>
        <begin position="9"/>
        <end position="27"/>
    </location>
</feature>
<feature type="transmembrane region" description="Helical" evidence="9">
    <location>
        <begin position="895"/>
        <end position="916"/>
    </location>
</feature>
<feature type="domain" description="SSD" evidence="10">
    <location>
        <begin position="370"/>
        <end position="495"/>
    </location>
</feature>
<reference evidence="12" key="1">
    <citation type="submission" date="2016-11" db="EMBL/GenBank/DDBJ databases">
        <authorList>
            <person name="Varghese N."/>
            <person name="Submissions S."/>
        </authorList>
    </citation>
    <scope>NUCLEOTIDE SEQUENCE [LARGE SCALE GENOMIC DNA]</scope>
    <source>
        <strain evidence="12">DSM 19978</strain>
    </source>
</reference>
<dbReference type="Gene3D" id="3.30.70.1320">
    <property type="entry name" value="Multidrug efflux transporter AcrB pore domain like"/>
    <property type="match status" value="1"/>
</dbReference>
<evidence type="ECO:0000259" key="10">
    <source>
        <dbReference type="PROSITE" id="PS50156"/>
    </source>
</evidence>
<feature type="transmembrane region" description="Helical" evidence="9">
    <location>
        <begin position="470"/>
        <end position="497"/>
    </location>
</feature>
<keyword evidence="3" id="KW-0813">Transport</keyword>
<dbReference type="AlphaFoldDB" id="A0A1M5ESX7"/>
<evidence type="ECO:0000256" key="8">
    <source>
        <dbReference type="ARBA" id="ARBA00023136"/>
    </source>
</evidence>
<keyword evidence="12" id="KW-1185">Reference proteome</keyword>
<feature type="transmembrane region" description="Helical" evidence="9">
    <location>
        <begin position="539"/>
        <end position="557"/>
    </location>
</feature>
<evidence type="ECO:0000256" key="9">
    <source>
        <dbReference type="SAM" id="Phobius"/>
    </source>
</evidence>
<dbReference type="Gene3D" id="3.30.2090.10">
    <property type="entry name" value="Multidrug efflux transporter AcrB TolC docking domain, DN and DC subdomains"/>
    <property type="match status" value="2"/>
</dbReference>
<feature type="transmembrane region" description="Helical" evidence="9">
    <location>
        <begin position="978"/>
        <end position="998"/>
    </location>
</feature>
<protein>
    <submittedName>
        <fullName evidence="11">Hydrophobic/amphiphilic exporter-1, HAE1 family</fullName>
    </submittedName>
</protein>
<keyword evidence="4" id="KW-1003">Cell membrane</keyword>
<dbReference type="InterPro" id="IPR027463">
    <property type="entry name" value="AcrB_DN_DC_subdom"/>
</dbReference>
<gene>
    <name evidence="11" type="ORF">SAMN05443549_101466</name>
</gene>
<dbReference type="Gene3D" id="3.30.70.1430">
    <property type="entry name" value="Multidrug efflux transporter AcrB pore domain"/>
    <property type="match status" value="2"/>
</dbReference>
<dbReference type="InterPro" id="IPR000731">
    <property type="entry name" value="SSD"/>
</dbReference>
<dbReference type="OrthoDB" id="9758940at2"/>
<dbReference type="STRING" id="468056.SAMN05443549_101466"/>
<evidence type="ECO:0000256" key="2">
    <source>
        <dbReference type="ARBA" id="ARBA00010942"/>
    </source>
</evidence>
<dbReference type="SUPFAM" id="SSF82714">
    <property type="entry name" value="Multidrug efflux transporter AcrB TolC docking domain, DN and DC subdomains"/>
    <property type="match status" value="2"/>
</dbReference>
<organism evidence="11 12">
    <name type="scientific">Flavobacterium fluvii</name>
    <dbReference type="NCBI Taxonomy" id="468056"/>
    <lineage>
        <taxon>Bacteria</taxon>
        <taxon>Pseudomonadati</taxon>
        <taxon>Bacteroidota</taxon>
        <taxon>Flavobacteriia</taxon>
        <taxon>Flavobacteriales</taxon>
        <taxon>Flavobacteriaceae</taxon>
        <taxon>Flavobacterium</taxon>
    </lineage>
</organism>
<evidence type="ECO:0000313" key="11">
    <source>
        <dbReference type="EMBL" id="SHF82244.1"/>
    </source>
</evidence>
<dbReference type="SUPFAM" id="SSF82693">
    <property type="entry name" value="Multidrug efflux transporter AcrB pore domain, PN1, PN2, PC1 and PC2 subdomains"/>
    <property type="match status" value="3"/>
</dbReference>
<keyword evidence="5" id="KW-0997">Cell inner membrane</keyword>
<sequence length="1058" mass="114575">MGEFFVRRPIVAMVISIIIVLLGLLALQKTPISQYPDINPPVVKITTTFTGANALNVEQAVATPIEQKVNGVENMLYMKSINTSDGACTIEVTFDVGTNLDNANMLTQNRQNQAAPFMPPSVKQQGVVVKKSLSFPMMLFTITSANPKYDAKFLNNYASINIVDQLARIKGVGEVALFGGSDYSMRIWLKPDVMSKLNVTVDDVKNALNAQNMISPGGKFGAEPSPMGTEFTYGVTLQDRLVTEKQFSNIVVRSKDDGAQVLLSDISRIELGTENYSSNARRNSSPSAVVGLYQMPGSNALEVAETAKSAMKEMAKKFPKDIVYQESLDTTLAITAGVEDIVHTLFEAIILVILVVFIFLQNWRATLIPLITVPVSLIGTIAVFPMLGFSINTLSLLGLVLAIGIVVDDAIVVVEAVMHHIEHGKSPKDATIQAMREVSGPVIAIALILCAVFIPVAMTPGITGRFYQQFAITIAVSVAFSAFSALSLSPALCAMLLKPTKPVEEQTGWLAKFFAGFNRIFEKVTGGYLKGATFFAKKSMRIVVLLAAVLVVVALLGKKIPLGFIPEEDQGYVLVNIALPPASSLQRTDEISKKIDGFLKEEESILSYTTINGFSMLTNSYQPNNAFIFISLKPWEERSETAKQLVDRLNKKLATQITTATAFAFGPPAIQGLGASAGFSLMLQDRGGNSPQYLAEQTQAFIAAAQKRPEIKRIYTTFNAGTPQIKLEIDNDKAMKLGVPVSKVTEALGAVLGGTYVNDFNRFGRQYKVYLQGEAIDRVKPENLNLIYVKNNNGEMLPISTLVTATKVTGPDFTNRLNLFRSAEIGGSPNDGYSSAQALDALEEVATQTLPADMSYDYINLSYQEKHSPGGSSVFLMALVFVFLILAAQYESWKLPFSVLLGAPLAVFGAFLGLFLARFGSDAYVNNVFAQIGLVLLIGLVAKNAILIVEFAKEEHEKKGVPLYEAAMVSAKLRFRPILMTAFAFILGVVPLLTATGAGSQARIVMGMAVFAGMLIATVLGVLIVPGLYVMIEKIGTKKDTIVATENNSESNTTSHEE</sequence>
<feature type="transmembrane region" description="Helical" evidence="9">
    <location>
        <begin position="367"/>
        <end position="388"/>
    </location>
</feature>
<dbReference type="Gene3D" id="3.30.70.1440">
    <property type="entry name" value="Multidrug efflux transporter AcrB pore domain"/>
    <property type="match status" value="1"/>
</dbReference>
<feature type="transmembrane region" description="Helical" evidence="9">
    <location>
        <begin position="341"/>
        <end position="360"/>
    </location>
</feature>
<dbReference type="GO" id="GO:0005886">
    <property type="term" value="C:plasma membrane"/>
    <property type="evidence" value="ECO:0007669"/>
    <property type="project" value="UniProtKB-SubCell"/>
</dbReference>
<evidence type="ECO:0000313" key="12">
    <source>
        <dbReference type="Proteomes" id="UP000184516"/>
    </source>
</evidence>
<dbReference type="GO" id="GO:0015562">
    <property type="term" value="F:efflux transmembrane transporter activity"/>
    <property type="evidence" value="ECO:0007669"/>
    <property type="project" value="InterPro"/>
</dbReference>
<comment type="similarity">
    <text evidence="2">Belongs to the resistance-nodulation-cell division (RND) (TC 2.A.6) family.</text>
</comment>
<dbReference type="PRINTS" id="PR00702">
    <property type="entry name" value="ACRIFLAVINRP"/>
</dbReference>
<dbReference type="PANTHER" id="PTHR32063">
    <property type="match status" value="1"/>
</dbReference>
<dbReference type="RefSeq" id="WP_073367601.1">
    <property type="nucleotide sequence ID" value="NZ_FQWB01000001.1"/>
</dbReference>
<keyword evidence="7 9" id="KW-1133">Transmembrane helix</keyword>
<evidence type="ECO:0000256" key="4">
    <source>
        <dbReference type="ARBA" id="ARBA00022475"/>
    </source>
</evidence>
<name>A0A1M5ESX7_9FLAO</name>
<feature type="transmembrane region" description="Helical" evidence="9">
    <location>
        <begin position="928"/>
        <end position="949"/>
    </location>
</feature>
<dbReference type="EMBL" id="FQWB01000001">
    <property type="protein sequence ID" value="SHF82244.1"/>
    <property type="molecule type" value="Genomic_DNA"/>
</dbReference>
<keyword evidence="6 9" id="KW-0812">Transmembrane</keyword>
<evidence type="ECO:0000256" key="1">
    <source>
        <dbReference type="ARBA" id="ARBA00004429"/>
    </source>
</evidence>
<dbReference type="Pfam" id="PF00873">
    <property type="entry name" value="ACR_tran"/>
    <property type="match status" value="1"/>
</dbReference>
<comment type="subcellular location">
    <subcellularLocation>
        <location evidence="1">Cell inner membrane</location>
        <topology evidence="1">Multi-pass membrane protein</topology>
    </subcellularLocation>
</comment>
<dbReference type="FunFam" id="1.20.1640.10:FF:000001">
    <property type="entry name" value="Efflux pump membrane transporter"/>
    <property type="match status" value="1"/>
</dbReference>